<reference evidence="1" key="1">
    <citation type="submission" date="2014-09" db="EMBL/GenBank/DDBJ databases">
        <authorList>
            <person name="Magalhaes I.L.F."/>
            <person name="Oliveira U."/>
            <person name="Santos F.R."/>
            <person name="Vidigal T.H.D.A."/>
            <person name="Brescovit A.D."/>
            <person name="Santos A.J."/>
        </authorList>
    </citation>
    <scope>NUCLEOTIDE SEQUENCE</scope>
    <source>
        <tissue evidence="1">Shoot tissue taken approximately 20 cm above the soil surface</tissue>
    </source>
</reference>
<protein>
    <submittedName>
        <fullName evidence="1">Uncharacterized protein</fullName>
    </submittedName>
</protein>
<sequence>MLGCNYKIQSNPLLARPIPFLIHLYHIQKSIDAVHQNEIADPEKAS</sequence>
<accession>A0A0A9AUF9</accession>
<reference evidence="1" key="2">
    <citation type="journal article" date="2015" name="Data Brief">
        <title>Shoot transcriptome of the giant reed, Arundo donax.</title>
        <authorList>
            <person name="Barrero R.A."/>
            <person name="Guerrero F.D."/>
            <person name="Moolhuijzen P."/>
            <person name="Goolsby J.A."/>
            <person name="Tidwell J."/>
            <person name="Bellgard S.E."/>
            <person name="Bellgard M.I."/>
        </authorList>
    </citation>
    <scope>NUCLEOTIDE SEQUENCE</scope>
    <source>
        <tissue evidence="1">Shoot tissue taken approximately 20 cm above the soil surface</tissue>
    </source>
</reference>
<organism evidence="1">
    <name type="scientific">Arundo donax</name>
    <name type="common">Giant reed</name>
    <name type="synonym">Donax arundinaceus</name>
    <dbReference type="NCBI Taxonomy" id="35708"/>
    <lineage>
        <taxon>Eukaryota</taxon>
        <taxon>Viridiplantae</taxon>
        <taxon>Streptophyta</taxon>
        <taxon>Embryophyta</taxon>
        <taxon>Tracheophyta</taxon>
        <taxon>Spermatophyta</taxon>
        <taxon>Magnoliopsida</taxon>
        <taxon>Liliopsida</taxon>
        <taxon>Poales</taxon>
        <taxon>Poaceae</taxon>
        <taxon>PACMAD clade</taxon>
        <taxon>Arundinoideae</taxon>
        <taxon>Arundineae</taxon>
        <taxon>Arundo</taxon>
    </lineage>
</organism>
<name>A0A0A9AUF9_ARUDO</name>
<evidence type="ECO:0000313" key="1">
    <source>
        <dbReference type="EMBL" id="JAD55384.1"/>
    </source>
</evidence>
<dbReference type="AlphaFoldDB" id="A0A0A9AUF9"/>
<dbReference type="EMBL" id="GBRH01242511">
    <property type="protein sequence ID" value="JAD55384.1"/>
    <property type="molecule type" value="Transcribed_RNA"/>
</dbReference>
<proteinExistence type="predicted"/>